<dbReference type="GO" id="GO:0006040">
    <property type="term" value="P:amino sugar metabolic process"/>
    <property type="evidence" value="ECO:0007669"/>
    <property type="project" value="InterPro"/>
</dbReference>
<proteinExistence type="predicted"/>
<dbReference type="InterPro" id="IPR043129">
    <property type="entry name" value="ATPase_NBD"/>
</dbReference>
<dbReference type="OrthoDB" id="9763949at2"/>
<protein>
    <recommendedName>
        <fullName evidence="3">Anhydro-N-acetylmuramic acid kinase</fullName>
    </recommendedName>
</protein>
<gene>
    <name evidence="1" type="ORF">TJEJU_1126</name>
</gene>
<dbReference type="GO" id="GO:0009254">
    <property type="term" value="P:peptidoglycan turnover"/>
    <property type="evidence" value="ECO:0007669"/>
    <property type="project" value="InterPro"/>
</dbReference>
<dbReference type="PANTHER" id="PTHR30605:SF0">
    <property type="entry name" value="ANHYDRO-N-ACETYLMURAMIC ACID KINASE"/>
    <property type="match status" value="1"/>
</dbReference>
<keyword evidence="2" id="KW-1185">Reference proteome</keyword>
<dbReference type="Gene3D" id="3.30.420.40">
    <property type="match status" value="2"/>
</dbReference>
<evidence type="ECO:0000313" key="1">
    <source>
        <dbReference type="EMBL" id="SNR14875.1"/>
    </source>
</evidence>
<evidence type="ECO:0000313" key="2">
    <source>
        <dbReference type="Proteomes" id="UP000215214"/>
    </source>
</evidence>
<sequence length="357" mass="40417">MQNEFRYAIGLMSGTSLDGLDLVYVKFNNFDYKDFQIIHAETRAYNKDWKHILSDAITLSTEELNKINDDYGLYLGRCVNEFIEKFRINNLDFIASHGHTVFHQPDKGITLQIGNGKKIAEMTNIKVVCDFRAQDVNLGGQGAPLVPIGDELLFEEYDYCLNLGGFANVSYKSKNERIAFDICPVNIVLNYYTKKIGLDYDKNGNIARSGKVNSDLLVKLNALEFYKKQPPKSLGLEWVKSEIFPLINNLETNIPTILKTFVKHSTFQISEVIKNSNKVLITGGGAFNTYFIQEVERNINKKINMAPELLIEYKEALIFAFLGLLKLKNEVNCLKSVTGASKDHATGVIFNPKNRQS</sequence>
<dbReference type="RefSeq" id="WP_095070147.1">
    <property type="nucleotide sequence ID" value="NZ_LT899436.1"/>
</dbReference>
<dbReference type="GO" id="GO:0016773">
    <property type="term" value="F:phosphotransferase activity, alcohol group as acceptor"/>
    <property type="evidence" value="ECO:0007669"/>
    <property type="project" value="InterPro"/>
</dbReference>
<dbReference type="InterPro" id="IPR005338">
    <property type="entry name" value="Anhydro_N_Ac-Mur_kinase"/>
</dbReference>
<dbReference type="AlphaFoldDB" id="A0A238U746"/>
<evidence type="ECO:0008006" key="3">
    <source>
        <dbReference type="Google" id="ProtNLM"/>
    </source>
</evidence>
<dbReference type="EMBL" id="LT899436">
    <property type="protein sequence ID" value="SNR14875.1"/>
    <property type="molecule type" value="Genomic_DNA"/>
</dbReference>
<dbReference type="GO" id="GO:0005524">
    <property type="term" value="F:ATP binding"/>
    <property type="evidence" value="ECO:0007669"/>
    <property type="project" value="InterPro"/>
</dbReference>
<dbReference type="PANTHER" id="PTHR30605">
    <property type="entry name" value="ANHYDRO-N-ACETYLMURAMIC ACID KINASE"/>
    <property type="match status" value="1"/>
</dbReference>
<name>A0A238U746_9FLAO</name>
<dbReference type="KEGG" id="tje:TJEJU_1126"/>
<organism evidence="1 2">
    <name type="scientific">Tenacibaculum jejuense</name>
    <dbReference type="NCBI Taxonomy" id="584609"/>
    <lineage>
        <taxon>Bacteria</taxon>
        <taxon>Pseudomonadati</taxon>
        <taxon>Bacteroidota</taxon>
        <taxon>Flavobacteriia</taxon>
        <taxon>Flavobacteriales</taxon>
        <taxon>Flavobacteriaceae</taxon>
        <taxon>Tenacibaculum</taxon>
    </lineage>
</organism>
<dbReference type="Proteomes" id="UP000215214">
    <property type="component" value="Chromosome TJEJU"/>
</dbReference>
<reference evidence="1 2" key="1">
    <citation type="submission" date="2017-07" db="EMBL/GenBank/DDBJ databases">
        <authorList>
            <person name="Sun Z.S."/>
            <person name="Albrecht U."/>
            <person name="Echele G."/>
            <person name="Lee C.C."/>
        </authorList>
    </citation>
    <scope>NUCLEOTIDE SEQUENCE [LARGE SCALE GENOMIC DNA]</scope>
    <source>
        <strain evidence="2">type strain: KCTC 22618</strain>
    </source>
</reference>
<accession>A0A238U746</accession>
<dbReference type="NCBIfam" id="NF007144">
    <property type="entry name" value="PRK09585.2-3"/>
    <property type="match status" value="1"/>
</dbReference>
<dbReference type="Pfam" id="PF03702">
    <property type="entry name" value="AnmK"/>
    <property type="match status" value="1"/>
</dbReference>
<dbReference type="SUPFAM" id="SSF53067">
    <property type="entry name" value="Actin-like ATPase domain"/>
    <property type="match status" value="1"/>
</dbReference>